<dbReference type="AlphaFoldDB" id="A0A1G9QHC3"/>
<accession>A0A1G9QHC3</accession>
<proteinExistence type="predicted"/>
<evidence type="ECO:0000313" key="1">
    <source>
        <dbReference type="EMBL" id="SDM10393.1"/>
    </source>
</evidence>
<sequence>HWMAPFLAVDDNCTLARSMPVEQEPSTSSAFVSESVAACVKCSGIRSYRSAQEGDVGIELAQYPLNVWEYSDAATHSLLGYGNGSSELNSNRAAMPPSACITSRSR</sequence>
<keyword evidence="2" id="KW-1185">Reference proteome</keyword>
<organism evidence="1 2">
    <name type="scientific">Aliiruegeria lutimaris</name>
    <dbReference type="NCBI Taxonomy" id="571298"/>
    <lineage>
        <taxon>Bacteria</taxon>
        <taxon>Pseudomonadati</taxon>
        <taxon>Pseudomonadota</taxon>
        <taxon>Alphaproteobacteria</taxon>
        <taxon>Rhodobacterales</taxon>
        <taxon>Roseobacteraceae</taxon>
        <taxon>Aliiruegeria</taxon>
    </lineage>
</organism>
<gene>
    <name evidence="1" type="ORF">SAMN04488026_11752</name>
</gene>
<dbReference type="Proteomes" id="UP000199382">
    <property type="component" value="Unassembled WGS sequence"/>
</dbReference>
<dbReference type="RefSeq" id="WP_212635194.1">
    <property type="nucleotide sequence ID" value="NZ_FNEK01000175.1"/>
</dbReference>
<name>A0A1G9QHC3_9RHOB</name>
<evidence type="ECO:0000313" key="2">
    <source>
        <dbReference type="Proteomes" id="UP000199382"/>
    </source>
</evidence>
<feature type="non-terminal residue" evidence="1">
    <location>
        <position position="1"/>
    </location>
</feature>
<protein>
    <submittedName>
        <fullName evidence="1">Uncharacterized protein</fullName>
    </submittedName>
</protein>
<dbReference type="EMBL" id="FNEK01000175">
    <property type="protein sequence ID" value="SDM10393.1"/>
    <property type="molecule type" value="Genomic_DNA"/>
</dbReference>
<reference evidence="1 2" key="1">
    <citation type="submission" date="2016-10" db="EMBL/GenBank/DDBJ databases">
        <authorList>
            <person name="de Groot N.N."/>
        </authorList>
    </citation>
    <scope>NUCLEOTIDE SEQUENCE [LARGE SCALE GENOMIC DNA]</scope>
    <source>
        <strain evidence="1 2">DSM 25294</strain>
    </source>
</reference>